<keyword evidence="6" id="KW-1185">Reference proteome</keyword>
<dbReference type="InterPro" id="IPR046347">
    <property type="entry name" value="bZIP_sf"/>
</dbReference>
<sequence>MKKFSFRQYQATKKDGQLSKVGSEDTSSRRREQLRKAQKTHRERKEAYIRFLENEVLQLRANETNLFQKAQALNAELGRLRKMLAEYGVDMDPTTQSSLLQSNVEPVPSVAVSIRANIFGGKQLHVEDANSNVQYHDFSFSPSQSSVVSSPNSGILDLLRWDKQQISRQETHLQPIYQPFSTSGSTNLSICDLTITGIEFVLTLESPCMAHVQGNPHDHFNSTGHSITVSSQLLSQAPTPVEELTPSTTWEQSKVGLERLLEISAHLDLQGEVTPVQAWDYIKAHPYFCYGEIDCLRKLTAWLLKEAKCHGFGVVIDKTILEEKTFEAFVVGKVF</sequence>
<dbReference type="SUPFAM" id="SSF57959">
    <property type="entry name" value="Leucine zipper domain"/>
    <property type="match status" value="1"/>
</dbReference>
<dbReference type="OrthoDB" id="2590011at2759"/>
<accession>A0A9P4VNC0</accession>
<keyword evidence="2" id="KW-0539">Nucleus</keyword>
<comment type="caution">
    <text evidence="5">The sequence shown here is derived from an EMBL/GenBank/DDBJ whole genome shotgun (WGS) entry which is preliminary data.</text>
</comment>
<evidence type="ECO:0000313" key="5">
    <source>
        <dbReference type="EMBL" id="KAF2834344.1"/>
    </source>
</evidence>
<organism evidence="5 6">
    <name type="scientific">Patellaria atrata CBS 101060</name>
    <dbReference type="NCBI Taxonomy" id="1346257"/>
    <lineage>
        <taxon>Eukaryota</taxon>
        <taxon>Fungi</taxon>
        <taxon>Dikarya</taxon>
        <taxon>Ascomycota</taxon>
        <taxon>Pezizomycotina</taxon>
        <taxon>Dothideomycetes</taxon>
        <taxon>Dothideomycetes incertae sedis</taxon>
        <taxon>Patellariales</taxon>
        <taxon>Patellariaceae</taxon>
        <taxon>Patellaria</taxon>
    </lineage>
</organism>
<dbReference type="InterPro" id="IPR050936">
    <property type="entry name" value="AP-1-like"/>
</dbReference>
<proteinExistence type="predicted"/>
<name>A0A9P4VNC0_9PEZI</name>
<dbReference type="GO" id="GO:0000976">
    <property type="term" value="F:transcription cis-regulatory region binding"/>
    <property type="evidence" value="ECO:0007669"/>
    <property type="project" value="InterPro"/>
</dbReference>
<dbReference type="CDD" id="cd14688">
    <property type="entry name" value="bZIP_YAP"/>
    <property type="match status" value="1"/>
</dbReference>
<dbReference type="Gene3D" id="1.20.5.170">
    <property type="match status" value="1"/>
</dbReference>
<dbReference type="AlphaFoldDB" id="A0A9P4VNC0"/>
<comment type="subcellular location">
    <subcellularLocation>
        <location evidence="1">Nucleus</location>
    </subcellularLocation>
</comment>
<evidence type="ECO:0000256" key="3">
    <source>
        <dbReference type="SAM" id="MobiDB-lite"/>
    </source>
</evidence>
<dbReference type="InterPro" id="IPR004827">
    <property type="entry name" value="bZIP"/>
</dbReference>
<evidence type="ECO:0000313" key="6">
    <source>
        <dbReference type="Proteomes" id="UP000799429"/>
    </source>
</evidence>
<reference evidence="5" key="1">
    <citation type="journal article" date="2020" name="Stud. Mycol.">
        <title>101 Dothideomycetes genomes: a test case for predicting lifestyles and emergence of pathogens.</title>
        <authorList>
            <person name="Haridas S."/>
            <person name="Albert R."/>
            <person name="Binder M."/>
            <person name="Bloem J."/>
            <person name="Labutti K."/>
            <person name="Salamov A."/>
            <person name="Andreopoulos B."/>
            <person name="Baker S."/>
            <person name="Barry K."/>
            <person name="Bills G."/>
            <person name="Bluhm B."/>
            <person name="Cannon C."/>
            <person name="Castanera R."/>
            <person name="Culley D."/>
            <person name="Daum C."/>
            <person name="Ezra D."/>
            <person name="Gonzalez J."/>
            <person name="Henrissat B."/>
            <person name="Kuo A."/>
            <person name="Liang C."/>
            <person name="Lipzen A."/>
            <person name="Lutzoni F."/>
            <person name="Magnuson J."/>
            <person name="Mondo S."/>
            <person name="Nolan M."/>
            <person name="Ohm R."/>
            <person name="Pangilinan J."/>
            <person name="Park H.-J."/>
            <person name="Ramirez L."/>
            <person name="Alfaro M."/>
            <person name="Sun H."/>
            <person name="Tritt A."/>
            <person name="Yoshinaga Y."/>
            <person name="Zwiers L.-H."/>
            <person name="Turgeon B."/>
            <person name="Goodwin S."/>
            <person name="Spatafora J."/>
            <person name="Crous P."/>
            <person name="Grigoriev I."/>
        </authorList>
    </citation>
    <scope>NUCLEOTIDE SEQUENCE</scope>
    <source>
        <strain evidence="5">CBS 101060</strain>
    </source>
</reference>
<dbReference type="PANTHER" id="PTHR40621">
    <property type="entry name" value="TRANSCRIPTION FACTOR KAPC-RELATED"/>
    <property type="match status" value="1"/>
</dbReference>
<feature type="domain" description="BZIP" evidence="4">
    <location>
        <begin position="24"/>
        <end position="87"/>
    </location>
</feature>
<gene>
    <name evidence="5" type="ORF">M501DRAFT_1001219</name>
</gene>
<dbReference type="Gene3D" id="1.10.238.100">
    <property type="entry name" value="YAP1 redox domain. Chain B"/>
    <property type="match status" value="1"/>
</dbReference>
<dbReference type="Proteomes" id="UP000799429">
    <property type="component" value="Unassembled WGS sequence"/>
</dbReference>
<evidence type="ECO:0000259" key="4">
    <source>
        <dbReference type="PROSITE" id="PS50217"/>
    </source>
</evidence>
<dbReference type="GO" id="GO:0001228">
    <property type="term" value="F:DNA-binding transcription activator activity, RNA polymerase II-specific"/>
    <property type="evidence" value="ECO:0007669"/>
    <property type="project" value="TreeGrafter"/>
</dbReference>
<protein>
    <recommendedName>
        <fullName evidence="4">BZIP domain-containing protein</fullName>
    </recommendedName>
</protein>
<dbReference type="GO" id="GO:0090575">
    <property type="term" value="C:RNA polymerase II transcription regulator complex"/>
    <property type="evidence" value="ECO:0007669"/>
    <property type="project" value="TreeGrafter"/>
</dbReference>
<feature type="region of interest" description="Disordered" evidence="3">
    <location>
        <begin position="1"/>
        <end position="41"/>
    </location>
</feature>
<dbReference type="PANTHER" id="PTHR40621:SF6">
    <property type="entry name" value="AP-1-LIKE TRANSCRIPTION FACTOR YAP1-RELATED"/>
    <property type="match status" value="1"/>
</dbReference>
<evidence type="ECO:0000256" key="2">
    <source>
        <dbReference type="ARBA" id="ARBA00023242"/>
    </source>
</evidence>
<evidence type="ECO:0000256" key="1">
    <source>
        <dbReference type="ARBA" id="ARBA00004123"/>
    </source>
</evidence>
<feature type="compositionally biased region" description="Basic and acidic residues" evidence="3">
    <location>
        <begin position="12"/>
        <end position="35"/>
    </location>
</feature>
<dbReference type="PROSITE" id="PS50217">
    <property type="entry name" value="BZIP"/>
    <property type="match status" value="1"/>
</dbReference>
<dbReference type="SMART" id="SM00338">
    <property type="entry name" value="BRLZ"/>
    <property type="match status" value="1"/>
</dbReference>
<dbReference type="EMBL" id="MU006120">
    <property type="protein sequence ID" value="KAF2834344.1"/>
    <property type="molecule type" value="Genomic_DNA"/>
</dbReference>